<evidence type="ECO:0000313" key="2">
    <source>
        <dbReference type="Proteomes" id="UP001500567"/>
    </source>
</evidence>
<evidence type="ECO:0000313" key="1">
    <source>
        <dbReference type="EMBL" id="GAA4012312.1"/>
    </source>
</evidence>
<reference evidence="2" key="1">
    <citation type="journal article" date="2019" name="Int. J. Syst. Evol. Microbiol.">
        <title>The Global Catalogue of Microorganisms (GCM) 10K type strain sequencing project: providing services to taxonomists for standard genome sequencing and annotation.</title>
        <authorList>
            <consortium name="The Broad Institute Genomics Platform"/>
            <consortium name="The Broad Institute Genome Sequencing Center for Infectious Disease"/>
            <person name="Wu L."/>
            <person name="Ma J."/>
        </authorList>
    </citation>
    <scope>NUCLEOTIDE SEQUENCE [LARGE SCALE GENOMIC DNA]</scope>
    <source>
        <strain evidence="2">JCM 17224</strain>
    </source>
</reference>
<dbReference type="Proteomes" id="UP001500567">
    <property type="component" value="Unassembled WGS sequence"/>
</dbReference>
<organism evidence="1 2">
    <name type="scientific">Hymenobacter fastidiosus</name>
    <dbReference type="NCBI Taxonomy" id="486264"/>
    <lineage>
        <taxon>Bacteria</taxon>
        <taxon>Pseudomonadati</taxon>
        <taxon>Bacteroidota</taxon>
        <taxon>Cytophagia</taxon>
        <taxon>Cytophagales</taxon>
        <taxon>Hymenobacteraceae</taxon>
        <taxon>Hymenobacter</taxon>
    </lineage>
</organism>
<accession>A0ABP7SJ26</accession>
<keyword evidence="2" id="KW-1185">Reference proteome</keyword>
<dbReference type="EMBL" id="BAABDJ010000031">
    <property type="protein sequence ID" value="GAA4012312.1"/>
    <property type="molecule type" value="Genomic_DNA"/>
</dbReference>
<protein>
    <recommendedName>
        <fullName evidence="3">Tc1-like transposase DDE domain-containing protein</fullName>
    </recommendedName>
</protein>
<sequence length="72" mass="7646">MSFYNATTNDLYATAREGSLDAAFVLDALDAWAAPRTRPTVLVPDNAKIHHAAASACNTLSNSRPDIALEAV</sequence>
<gene>
    <name evidence="1" type="ORF">GCM10022408_26260</name>
</gene>
<name>A0ABP7SJ26_9BACT</name>
<evidence type="ECO:0008006" key="3">
    <source>
        <dbReference type="Google" id="ProtNLM"/>
    </source>
</evidence>
<proteinExistence type="predicted"/>
<comment type="caution">
    <text evidence="1">The sequence shown here is derived from an EMBL/GenBank/DDBJ whole genome shotgun (WGS) entry which is preliminary data.</text>
</comment>